<gene>
    <name evidence="8" type="ORF">HLPCO_001936</name>
</gene>
<dbReference type="InParanoid" id="U2DUE8"/>
<evidence type="ECO:0000259" key="7">
    <source>
        <dbReference type="Pfam" id="PF04138"/>
    </source>
</evidence>
<comment type="caution">
    <text evidence="8">The sequence shown here is derived from an EMBL/GenBank/DDBJ whole genome shotgun (WGS) entry which is preliminary data.</text>
</comment>
<evidence type="ECO:0000256" key="5">
    <source>
        <dbReference type="ARBA" id="ARBA00023136"/>
    </source>
</evidence>
<dbReference type="AlphaFoldDB" id="U2DUE8"/>
<evidence type="ECO:0000256" key="2">
    <source>
        <dbReference type="ARBA" id="ARBA00009399"/>
    </source>
</evidence>
<dbReference type="eggNOG" id="COG2246">
    <property type="taxonomic scope" value="Bacteria"/>
</dbReference>
<organism evidence="8 9">
    <name type="scientific">Haloplasma contractile SSD-17B</name>
    <dbReference type="NCBI Taxonomy" id="1033810"/>
    <lineage>
        <taxon>Bacteria</taxon>
        <taxon>Bacillati</taxon>
        <taxon>Mycoplasmatota</taxon>
        <taxon>Mollicutes</taxon>
        <taxon>Haloplasmatales</taxon>
        <taxon>Haloplasmataceae</taxon>
        <taxon>Haloplasma</taxon>
    </lineage>
</organism>
<dbReference type="GO" id="GO:0000271">
    <property type="term" value="P:polysaccharide biosynthetic process"/>
    <property type="evidence" value="ECO:0007669"/>
    <property type="project" value="InterPro"/>
</dbReference>
<reference evidence="8 9" key="1">
    <citation type="journal article" date="2011" name="J. Bacteriol.">
        <title>Genome sequence of Haloplasma contractile, an unusual contractile bacterium from a deep-sea anoxic brine lake.</title>
        <authorList>
            <person name="Antunes A."/>
            <person name="Alam I."/>
            <person name="El Dorry H."/>
            <person name="Siam R."/>
            <person name="Robertson A."/>
            <person name="Bajic V.B."/>
            <person name="Stingl U."/>
        </authorList>
    </citation>
    <scope>NUCLEOTIDE SEQUENCE [LARGE SCALE GENOMIC DNA]</scope>
    <source>
        <strain evidence="8 9">SSD-17B</strain>
    </source>
</reference>
<feature type="transmembrane region" description="Helical" evidence="6">
    <location>
        <begin position="110"/>
        <end position="128"/>
    </location>
</feature>
<evidence type="ECO:0000313" key="8">
    <source>
        <dbReference type="EMBL" id="ERJ12022.1"/>
    </source>
</evidence>
<dbReference type="Pfam" id="PF04138">
    <property type="entry name" value="GtrA_DPMS_TM"/>
    <property type="match status" value="1"/>
</dbReference>
<name>U2DUE8_9MOLU</name>
<evidence type="ECO:0000313" key="9">
    <source>
        <dbReference type="Proteomes" id="UP000005707"/>
    </source>
</evidence>
<feature type="transmembrane region" description="Helical" evidence="6">
    <location>
        <begin position="78"/>
        <end position="104"/>
    </location>
</feature>
<dbReference type="PANTHER" id="PTHR38459">
    <property type="entry name" value="PROPHAGE BACTOPRENOL-LINKED GLUCOSE TRANSLOCASE HOMOLOG"/>
    <property type="match status" value="1"/>
</dbReference>
<feature type="transmembrane region" description="Helical" evidence="6">
    <location>
        <begin position="16"/>
        <end position="34"/>
    </location>
</feature>
<dbReference type="OrthoDB" id="1494129at2"/>
<dbReference type="STRING" id="1033810.HLPCO_001936"/>
<dbReference type="InterPro" id="IPR051401">
    <property type="entry name" value="GtrA_CellWall_Glycosyl"/>
</dbReference>
<dbReference type="PANTHER" id="PTHR38459:SF1">
    <property type="entry name" value="PROPHAGE BACTOPRENOL-LINKED GLUCOSE TRANSLOCASE HOMOLOG"/>
    <property type="match status" value="1"/>
</dbReference>
<keyword evidence="3 6" id="KW-0812">Transmembrane</keyword>
<comment type="subcellular location">
    <subcellularLocation>
        <location evidence="1">Membrane</location>
        <topology evidence="1">Multi-pass membrane protein</topology>
    </subcellularLocation>
</comment>
<evidence type="ECO:0000256" key="6">
    <source>
        <dbReference type="SAM" id="Phobius"/>
    </source>
</evidence>
<feature type="domain" description="GtrA/DPMS transmembrane" evidence="7">
    <location>
        <begin position="18"/>
        <end position="126"/>
    </location>
</feature>
<keyword evidence="5 6" id="KW-0472">Membrane</keyword>
<dbReference type="Proteomes" id="UP000005707">
    <property type="component" value="Unassembled WGS sequence"/>
</dbReference>
<reference evidence="8 9" key="2">
    <citation type="journal article" date="2013" name="PLoS ONE">
        <title>INDIGO - INtegrated Data Warehouse of MIcrobial GenOmes with Examples from the Red Sea Extremophiles.</title>
        <authorList>
            <person name="Alam I."/>
            <person name="Antunes A."/>
            <person name="Kamau A.A."/>
            <person name="Ba Alawi W."/>
            <person name="Kalkatawi M."/>
            <person name="Stingl U."/>
            <person name="Bajic V.B."/>
        </authorList>
    </citation>
    <scope>NUCLEOTIDE SEQUENCE [LARGE SCALE GENOMIC DNA]</scope>
    <source>
        <strain evidence="8 9">SSD-17B</strain>
    </source>
</reference>
<evidence type="ECO:0000256" key="1">
    <source>
        <dbReference type="ARBA" id="ARBA00004141"/>
    </source>
</evidence>
<comment type="similarity">
    <text evidence="2">Belongs to the GtrA family.</text>
</comment>
<keyword evidence="4 6" id="KW-1133">Transmembrane helix</keyword>
<protein>
    <submittedName>
        <fullName evidence="8">GtrA-like protein</fullName>
    </submittedName>
</protein>
<dbReference type="EMBL" id="AFNU02000006">
    <property type="protein sequence ID" value="ERJ12022.1"/>
    <property type="molecule type" value="Genomic_DNA"/>
</dbReference>
<evidence type="ECO:0000256" key="4">
    <source>
        <dbReference type="ARBA" id="ARBA00022989"/>
    </source>
</evidence>
<dbReference type="GO" id="GO:0005886">
    <property type="term" value="C:plasma membrane"/>
    <property type="evidence" value="ECO:0007669"/>
    <property type="project" value="TreeGrafter"/>
</dbReference>
<dbReference type="RefSeq" id="WP_008827371.1">
    <property type="nucleotide sequence ID" value="NZ_AFNU02000006.1"/>
</dbReference>
<accession>U2DUE8</accession>
<evidence type="ECO:0000256" key="3">
    <source>
        <dbReference type="ARBA" id="ARBA00022692"/>
    </source>
</evidence>
<sequence length="131" mass="14963">MKLIHNFIVKLDIKEFLRFVMVGVLATGINYIVYYTLQRSGVNINISYTAGFVVSFIFNYFASNLFTFKTKPNLKRGLSFGVAHVINFLTQLALLNLFVLIGLSKTLAPLPVYMISVPLNFLFVRYALKRK</sequence>
<dbReference type="InterPro" id="IPR007267">
    <property type="entry name" value="GtrA_DPMS_TM"/>
</dbReference>
<keyword evidence="9" id="KW-1185">Reference proteome</keyword>
<proteinExistence type="inferred from homology"/>
<feature type="transmembrane region" description="Helical" evidence="6">
    <location>
        <begin position="46"/>
        <end position="66"/>
    </location>
</feature>